<dbReference type="EC" id="3.1.21.3" evidence="10"/>
<organism evidence="12 13">
    <name type="scientific">Aggregatimonas sangjinii</name>
    <dbReference type="NCBI Taxonomy" id="2583587"/>
    <lineage>
        <taxon>Bacteria</taxon>
        <taxon>Pseudomonadati</taxon>
        <taxon>Bacteroidota</taxon>
        <taxon>Flavobacteriia</taxon>
        <taxon>Flavobacteriales</taxon>
        <taxon>Flavobacteriaceae</taxon>
        <taxon>Aggregatimonas</taxon>
    </lineage>
</organism>
<evidence type="ECO:0000256" key="8">
    <source>
        <dbReference type="ARBA" id="ARBA00022840"/>
    </source>
</evidence>
<dbReference type="InterPro" id="IPR051268">
    <property type="entry name" value="Type-I_R_enzyme_R_subunit"/>
</dbReference>
<dbReference type="CDD" id="cd22332">
    <property type="entry name" value="HsdR_N"/>
    <property type="match status" value="1"/>
</dbReference>
<keyword evidence="5 10" id="KW-0680">Restriction system</keyword>
<dbReference type="PROSITE" id="PS51192">
    <property type="entry name" value="HELICASE_ATP_BIND_1"/>
    <property type="match status" value="1"/>
</dbReference>
<evidence type="ECO:0000313" key="12">
    <source>
        <dbReference type="EMBL" id="QCX01931.1"/>
    </source>
</evidence>
<dbReference type="Proteomes" id="UP000310017">
    <property type="component" value="Chromosome"/>
</dbReference>
<evidence type="ECO:0000256" key="3">
    <source>
        <dbReference type="ARBA" id="ARBA00022722"/>
    </source>
</evidence>
<dbReference type="REBASE" id="314452">
    <property type="entry name" value="Fba202Z8IP"/>
</dbReference>
<name>A0A5B7SYD9_9FLAO</name>
<comment type="subunit">
    <text evidence="10">The type I restriction/modification system is composed of three polypeptides R, M and S.</text>
</comment>
<evidence type="ECO:0000259" key="11">
    <source>
        <dbReference type="PROSITE" id="PS51192"/>
    </source>
</evidence>
<proteinExistence type="inferred from homology"/>
<dbReference type="GO" id="GO:0009035">
    <property type="term" value="F:type I site-specific deoxyribonuclease activity"/>
    <property type="evidence" value="ECO:0007669"/>
    <property type="project" value="UniProtKB-EC"/>
</dbReference>
<evidence type="ECO:0000256" key="5">
    <source>
        <dbReference type="ARBA" id="ARBA00022747"/>
    </source>
</evidence>
<dbReference type="SUPFAM" id="SSF52540">
    <property type="entry name" value="P-loop containing nucleoside triphosphate hydrolases"/>
    <property type="match status" value="2"/>
</dbReference>
<dbReference type="InterPro" id="IPR027417">
    <property type="entry name" value="P-loop_NTPase"/>
</dbReference>
<dbReference type="GO" id="GO:0009307">
    <property type="term" value="P:DNA restriction-modification system"/>
    <property type="evidence" value="ECO:0007669"/>
    <property type="project" value="UniProtKB-KW"/>
</dbReference>
<evidence type="ECO:0000256" key="10">
    <source>
        <dbReference type="RuleBase" id="RU364115"/>
    </source>
</evidence>
<dbReference type="GO" id="GO:0003677">
    <property type="term" value="F:DNA binding"/>
    <property type="evidence" value="ECO:0007669"/>
    <property type="project" value="UniProtKB-KW"/>
</dbReference>
<dbReference type="RefSeq" id="WP_138854268.1">
    <property type="nucleotide sequence ID" value="NZ_CP040710.1"/>
</dbReference>
<dbReference type="CDD" id="cd18800">
    <property type="entry name" value="SF2_C_EcoR124I-like"/>
    <property type="match status" value="1"/>
</dbReference>
<dbReference type="Pfam" id="PF18766">
    <property type="entry name" value="SWI2_SNF2"/>
    <property type="match status" value="1"/>
</dbReference>
<dbReference type="Pfam" id="PF22679">
    <property type="entry name" value="T1R_D3-like"/>
    <property type="match status" value="1"/>
</dbReference>
<keyword evidence="7 10" id="KW-0378">Hydrolase</keyword>
<dbReference type="GO" id="GO:0005524">
    <property type="term" value="F:ATP binding"/>
    <property type="evidence" value="ECO:0007669"/>
    <property type="project" value="UniProtKB-KW"/>
</dbReference>
<evidence type="ECO:0000256" key="6">
    <source>
        <dbReference type="ARBA" id="ARBA00022759"/>
    </source>
</evidence>
<dbReference type="InterPro" id="IPR055180">
    <property type="entry name" value="HsdR_RecA-like_helicase_dom_2"/>
</dbReference>
<dbReference type="Gene3D" id="3.40.50.300">
    <property type="entry name" value="P-loop containing nucleotide triphosphate hydrolases"/>
    <property type="match status" value="2"/>
</dbReference>
<keyword evidence="13" id="KW-1185">Reference proteome</keyword>
<evidence type="ECO:0000313" key="13">
    <source>
        <dbReference type="Proteomes" id="UP000310017"/>
    </source>
</evidence>
<keyword evidence="4 10" id="KW-0547">Nucleotide-binding</keyword>
<sequence length="957" mass="111488">MSVQSEAILEKNLIQQLVGLGHQPVVVSEGVALLTNLQRQLEAFNETSFSEKEFETILNHLAKGNVFEKAKTLRGRFQFFNDQGEPTYIRFFNSEDWTQNLFQVTNQITQEGTYKNRYDVTLLVNGLPLVQIELKRRGLEIKEAFNQINRYQRHSFWSNHGLFQYVQLFVISNGVNTRYLANNALQSVKQTFFWSDELNKNINELTDFASEFLNPDHLGKMIAKYIVRNETHKILMILRPYQYYAVEKLVEQVKISTDNGYIWHTTGSGKTLTSFKASQIIMDLPTVYKALFVVDRKDLDYQTMKEFNSFKKDSVDVTNNTHNLVRQLTDDSKLVLTTIQKLNNAISKDHYKKRLSTLKDRKVVIIFDECHRSQFGDTHQRITEYFTNSQLFGFTGTPIFADNASKNDLGKRTTKDLFGQCLHKYVITDAIADQNVLKFGIEYVGKYKQKGNNFIDIEVEDIDKAEVFADEKRLEKITDYIIAYHSQKTFNKEYSALFATSSIDTLTKYYDIFKRKKEAGEHNLRIAAIFSYGANEEDKDAQDYLPDYEFDIAAEPASVYKTSHTRDKLDEYIGDYNTMYNTSFSTKDGQQFENYFKDISKRLKDREKVTFNDAKDPLDMVIVVNMMLTGFDAKKVNTLYVDKNLRYHGLIQAYSRTNRILGEKKSQGNILCFRNLKEVTDEAITLFSNKNAKEDIIIPPYEAIASKFDEALANLLQLTPTYQSVDDLRGEDQELEFVQAFRKLLRAKNVLESYVDFDWDDLDIDERTFDNFKSKYLDLYDKVKMDRQKHKTSILDDIDFELELIHRDQINVAYILRLLAKLKESKQSEAAAQKKAIIELLSGEVELRSKRELIKKFIEENLPKIDDVDAIQDEFEKYWHEQKVLALAKLCEDENLDQKQFNALVESYIYSGQEPIRDEVFRCLDNRPSILKAREIGERIILKMKEFVEIFVNGMTA</sequence>
<protein>
    <recommendedName>
        <fullName evidence="10">Type I restriction enzyme endonuclease subunit</fullName>
        <shortName evidence="10">R protein</shortName>
        <ecNumber evidence="10">3.1.21.3</ecNumber>
    </recommendedName>
</protein>
<dbReference type="SMART" id="SM00487">
    <property type="entry name" value="DEXDc"/>
    <property type="match status" value="1"/>
</dbReference>
<dbReference type="AlphaFoldDB" id="A0A5B7SYD9"/>
<dbReference type="InterPro" id="IPR004473">
    <property type="entry name" value="Restrct_endonuc_typeI_HsdR"/>
</dbReference>
<comment type="similarity">
    <text evidence="2 10">Belongs to the HsdR family.</text>
</comment>
<dbReference type="NCBIfam" id="TIGR00348">
    <property type="entry name" value="hsdR"/>
    <property type="match status" value="1"/>
</dbReference>
<dbReference type="CDD" id="cd18030">
    <property type="entry name" value="DEXHc_RE_I_HsdR"/>
    <property type="match status" value="1"/>
</dbReference>
<dbReference type="EMBL" id="CP040710">
    <property type="protein sequence ID" value="QCX01931.1"/>
    <property type="molecule type" value="Genomic_DNA"/>
</dbReference>
<dbReference type="PANTHER" id="PTHR30195">
    <property type="entry name" value="TYPE I SITE-SPECIFIC DEOXYRIBONUCLEASE PROTEIN SUBUNIT M AND R"/>
    <property type="match status" value="1"/>
</dbReference>
<keyword evidence="8 10" id="KW-0067">ATP-binding</keyword>
<evidence type="ECO:0000256" key="4">
    <source>
        <dbReference type="ARBA" id="ARBA00022741"/>
    </source>
</evidence>
<dbReference type="InterPro" id="IPR040980">
    <property type="entry name" value="SWI2_SNF2"/>
</dbReference>
<dbReference type="InterPro" id="IPR022625">
    <property type="entry name" value="TypeI_RM_Rsu_C"/>
</dbReference>
<comment type="catalytic activity">
    <reaction evidence="1 10">
        <text>Endonucleolytic cleavage of DNA to give random double-stranded fragments with terminal 5'-phosphates, ATP is simultaneously hydrolyzed.</text>
        <dbReference type="EC" id="3.1.21.3"/>
    </reaction>
</comment>
<dbReference type="Pfam" id="PF12008">
    <property type="entry name" value="EcoR124_C"/>
    <property type="match status" value="1"/>
</dbReference>
<keyword evidence="3" id="KW-0540">Nuclease</keyword>
<dbReference type="Pfam" id="PF04313">
    <property type="entry name" value="HSDR_N"/>
    <property type="match status" value="1"/>
</dbReference>
<feature type="domain" description="Helicase ATP-binding" evidence="11">
    <location>
        <begin position="251"/>
        <end position="416"/>
    </location>
</feature>
<evidence type="ECO:0000256" key="1">
    <source>
        <dbReference type="ARBA" id="ARBA00000851"/>
    </source>
</evidence>
<evidence type="ECO:0000256" key="2">
    <source>
        <dbReference type="ARBA" id="ARBA00008598"/>
    </source>
</evidence>
<accession>A0A5B7SYD9</accession>
<dbReference type="InterPro" id="IPR007409">
    <property type="entry name" value="Restrct_endonuc_type1_HsdR_N"/>
</dbReference>
<comment type="function">
    <text evidence="10">Subunit R is required for both nuclease and ATPase activities, but not for modification.</text>
</comment>
<dbReference type="PANTHER" id="PTHR30195:SF16">
    <property type="entry name" value="TYPE I RESTRICTION ENZYME ENDONUCLEASE SUBUNIT"/>
    <property type="match status" value="1"/>
</dbReference>
<reference evidence="12 13" key="1">
    <citation type="submission" date="2019-05" db="EMBL/GenBank/DDBJ databases">
        <title>Genome sequencing of F202Z8.</title>
        <authorList>
            <person name="Kwon Y.M."/>
        </authorList>
    </citation>
    <scope>NUCLEOTIDE SEQUENCE [LARGE SCALE GENOMIC DNA]</scope>
    <source>
        <strain evidence="12 13">F202Z8</strain>
    </source>
</reference>
<dbReference type="KEGG" id="asag:FGM00_18090"/>
<dbReference type="OrthoDB" id="9758243at2"/>
<gene>
    <name evidence="12" type="ORF">FGM00_18090</name>
</gene>
<evidence type="ECO:0000256" key="7">
    <source>
        <dbReference type="ARBA" id="ARBA00022801"/>
    </source>
</evidence>
<dbReference type="Gene3D" id="1.20.58.910">
    <property type="match status" value="1"/>
</dbReference>
<keyword evidence="6 12" id="KW-0255">Endonuclease</keyword>
<dbReference type="Gene3D" id="3.90.1570.50">
    <property type="match status" value="1"/>
</dbReference>
<keyword evidence="9 10" id="KW-0238">DNA-binding</keyword>
<dbReference type="InterPro" id="IPR014001">
    <property type="entry name" value="Helicase_ATP-bd"/>
</dbReference>
<evidence type="ECO:0000256" key="9">
    <source>
        <dbReference type="ARBA" id="ARBA00023125"/>
    </source>
</evidence>